<evidence type="ECO:0000313" key="6">
    <source>
        <dbReference type="EMBL" id="KAG0254855.1"/>
    </source>
</evidence>
<dbReference type="GO" id="GO:0016491">
    <property type="term" value="F:oxidoreductase activity"/>
    <property type="evidence" value="ECO:0007669"/>
    <property type="project" value="UniProtKB-KW"/>
</dbReference>
<evidence type="ECO:0000256" key="4">
    <source>
        <dbReference type="ARBA" id="ARBA00023002"/>
    </source>
</evidence>
<dbReference type="Proteomes" id="UP000807716">
    <property type="component" value="Unassembled WGS sequence"/>
</dbReference>
<feature type="domain" description="FAD-binding" evidence="5">
    <location>
        <begin position="29"/>
        <end position="128"/>
    </location>
</feature>
<comment type="cofactor">
    <cofactor evidence="1">
        <name>FAD</name>
        <dbReference type="ChEBI" id="CHEBI:57692"/>
    </cofactor>
</comment>
<dbReference type="Pfam" id="PF01494">
    <property type="entry name" value="FAD_binding_3"/>
    <property type="match status" value="1"/>
</dbReference>
<dbReference type="OrthoDB" id="655030at2759"/>
<comment type="caution">
    <text evidence="6">The sequence shown here is derived from an EMBL/GenBank/DDBJ whole genome shotgun (WGS) entry which is preliminary data.</text>
</comment>
<dbReference type="GO" id="GO:0071949">
    <property type="term" value="F:FAD binding"/>
    <property type="evidence" value="ECO:0007669"/>
    <property type="project" value="InterPro"/>
</dbReference>
<protein>
    <recommendedName>
        <fullName evidence="5">FAD-binding domain-containing protein</fullName>
    </recommendedName>
</protein>
<name>A0A9P6PVC5_9FUNG</name>
<dbReference type="InterPro" id="IPR002938">
    <property type="entry name" value="FAD-bd"/>
</dbReference>
<accession>A0A9P6PVC5</accession>
<keyword evidence="3" id="KW-0274">FAD</keyword>
<dbReference type="EMBL" id="JAAAJB010000492">
    <property type="protein sequence ID" value="KAG0254855.1"/>
    <property type="molecule type" value="Genomic_DNA"/>
</dbReference>
<evidence type="ECO:0000259" key="5">
    <source>
        <dbReference type="Pfam" id="PF01494"/>
    </source>
</evidence>
<evidence type="ECO:0000256" key="3">
    <source>
        <dbReference type="ARBA" id="ARBA00022827"/>
    </source>
</evidence>
<dbReference type="InterPro" id="IPR036188">
    <property type="entry name" value="FAD/NAD-bd_sf"/>
</dbReference>
<proteinExistence type="predicted"/>
<dbReference type="PANTHER" id="PTHR46496">
    <property type="match status" value="1"/>
</dbReference>
<evidence type="ECO:0000256" key="1">
    <source>
        <dbReference type="ARBA" id="ARBA00001974"/>
    </source>
</evidence>
<dbReference type="PANTHER" id="PTHR46496:SF1">
    <property type="entry name" value="ZEAXANTHIN EPOXIDASE, CHLOROPLASTIC"/>
    <property type="match status" value="1"/>
</dbReference>
<sequence length="179" mass="20068">MHVLIDYSYIITRPRLYEIMCKLIPKEKIAYGKKVLSIQQNSQGVMARCSDGEHLHADVLIGADGAYSSVRQNMFTQMMEKGLLPEEDASDPPFNTLCLSSCFSQPDGSVAWLVLQHAGSFKTRSEERFRSSEWGSEDAETMATTVRDLPSPFGHTLGYFIDNTPKTGISKVMLEYDCL</sequence>
<reference evidence="6" key="1">
    <citation type="journal article" date="2020" name="Fungal Divers.">
        <title>Resolving the Mortierellaceae phylogeny through synthesis of multi-gene phylogenetics and phylogenomics.</title>
        <authorList>
            <person name="Vandepol N."/>
            <person name="Liber J."/>
            <person name="Desiro A."/>
            <person name="Na H."/>
            <person name="Kennedy M."/>
            <person name="Barry K."/>
            <person name="Grigoriev I.V."/>
            <person name="Miller A.N."/>
            <person name="O'Donnell K."/>
            <person name="Stajich J.E."/>
            <person name="Bonito G."/>
        </authorList>
    </citation>
    <scope>NUCLEOTIDE SEQUENCE</scope>
    <source>
        <strain evidence="6">BC1065</strain>
    </source>
</reference>
<dbReference type="AlphaFoldDB" id="A0A9P6PVC5"/>
<evidence type="ECO:0000313" key="7">
    <source>
        <dbReference type="Proteomes" id="UP000807716"/>
    </source>
</evidence>
<dbReference type="Gene3D" id="3.50.50.60">
    <property type="entry name" value="FAD/NAD(P)-binding domain"/>
    <property type="match status" value="1"/>
</dbReference>
<keyword evidence="4" id="KW-0560">Oxidoreductase</keyword>
<evidence type="ECO:0000256" key="2">
    <source>
        <dbReference type="ARBA" id="ARBA00022630"/>
    </source>
</evidence>
<keyword evidence="7" id="KW-1185">Reference proteome</keyword>
<organism evidence="6 7">
    <name type="scientific">Actinomortierella ambigua</name>
    <dbReference type="NCBI Taxonomy" id="1343610"/>
    <lineage>
        <taxon>Eukaryota</taxon>
        <taxon>Fungi</taxon>
        <taxon>Fungi incertae sedis</taxon>
        <taxon>Mucoromycota</taxon>
        <taxon>Mortierellomycotina</taxon>
        <taxon>Mortierellomycetes</taxon>
        <taxon>Mortierellales</taxon>
        <taxon>Mortierellaceae</taxon>
        <taxon>Actinomortierella</taxon>
    </lineage>
</organism>
<gene>
    <name evidence="6" type="ORF">DFQ27_006586</name>
</gene>
<keyword evidence="2" id="KW-0285">Flavoprotein</keyword>
<dbReference type="SUPFAM" id="SSF51905">
    <property type="entry name" value="FAD/NAD(P)-binding domain"/>
    <property type="match status" value="1"/>
</dbReference>